<keyword evidence="7" id="KW-0472">Membrane</keyword>
<gene>
    <name evidence="9" type="ORF">BJ971_003117</name>
</gene>
<feature type="domain" description="PPIase FKBP-type" evidence="8">
    <location>
        <begin position="109"/>
        <end position="196"/>
    </location>
</feature>
<proteinExistence type="inferred from homology"/>
<dbReference type="InterPro" id="IPR046357">
    <property type="entry name" value="PPIase_dom_sf"/>
</dbReference>
<dbReference type="AlphaFoldDB" id="A0A7W7MPW0"/>
<feature type="region of interest" description="Disordered" evidence="6">
    <location>
        <begin position="44"/>
        <end position="72"/>
    </location>
</feature>
<keyword evidence="10" id="KW-1185">Reference proteome</keyword>
<keyword evidence="2 4" id="KW-0697">Rotamase</keyword>
<dbReference type="EC" id="5.2.1.8" evidence="5"/>
<keyword evidence="7" id="KW-1133">Transmembrane helix</keyword>
<evidence type="ECO:0000259" key="8">
    <source>
        <dbReference type="PROSITE" id="PS50059"/>
    </source>
</evidence>
<dbReference type="PANTHER" id="PTHR45779:SF7">
    <property type="entry name" value="PEPTIDYLPROLYL ISOMERASE"/>
    <property type="match status" value="1"/>
</dbReference>
<dbReference type="Proteomes" id="UP000578112">
    <property type="component" value="Unassembled WGS sequence"/>
</dbReference>
<accession>A0A7W7MPW0</accession>
<evidence type="ECO:0000256" key="2">
    <source>
        <dbReference type="ARBA" id="ARBA00023110"/>
    </source>
</evidence>
<organism evidence="9 10">
    <name type="scientific">Actinoplanes digitatis</name>
    <dbReference type="NCBI Taxonomy" id="1868"/>
    <lineage>
        <taxon>Bacteria</taxon>
        <taxon>Bacillati</taxon>
        <taxon>Actinomycetota</taxon>
        <taxon>Actinomycetes</taxon>
        <taxon>Micromonosporales</taxon>
        <taxon>Micromonosporaceae</taxon>
        <taxon>Actinoplanes</taxon>
    </lineage>
</organism>
<dbReference type="Pfam" id="PF00254">
    <property type="entry name" value="FKBP_C"/>
    <property type="match status" value="1"/>
</dbReference>
<evidence type="ECO:0000313" key="9">
    <source>
        <dbReference type="EMBL" id="MBB4762561.1"/>
    </source>
</evidence>
<dbReference type="EMBL" id="JACHNH010000001">
    <property type="protein sequence ID" value="MBB4762561.1"/>
    <property type="molecule type" value="Genomic_DNA"/>
</dbReference>
<dbReference type="InterPro" id="IPR001179">
    <property type="entry name" value="PPIase_FKBP_dom"/>
</dbReference>
<evidence type="ECO:0000313" key="10">
    <source>
        <dbReference type="Proteomes" id="UP000578112"/>
    </source>
</evidence>
<comment type="caution">
    <text evidence="9">The sequence shown here is derived from an EMBL/GenBank/DDBJ whole genome shotgun (WGS) entry which is preliminary data.</text>
</comment>
<evidence type="ECO:0000256" key="6">
    <source>
        <dbReference type="SAM" id="MobiDB-lite"/>
    </source>
</evidence>
<evidence type="ECO:0000256" key="7">
    <source>
        <dbReference type="SAM" id="Phobius"/>
    </source>
</evidence>
<protein>
    <recommendedName>
        <fullName evidence="5">Peptidyl-prolyl cis-trans isomerase</fullName>
        <ecNumber evidence="5">5.2.1.8</ecNumber>
    </recommendedName>
</protein>
<reference evidence="9 10" key="1">
    <citation type="submission" date="2020-08" db="EMBL/GenBank/DDBJ databases">
        <title>Sequencing the genomes of 1000 actinobacteria strains.</title>
        <authorList>
            <person name="Klenk H.-P."/>
        </authorList>
    </citation>
    <scope>NUCLEOTIDE SEQUENCE [LARGE SCALE GENOMIC DNA]</scope>
    <source>
        <strain evidence="9 10">DSM 43149</strain>
    </source>
</reference>
<evidence type="ECO:0000256" key="5">
    <source>
        <dbReference type="RuleBase" id="RU003915"/>
    </source>
</evidence>
<dbReference type="PANTHER" id="PTHR45779">
    <property type="entry name" value="PEPTIDYLPROLYL ISOMERASE"/>
    <property type="match status" value="1"/>
</dbReference>
<dbReference type="SUPFAM" id="SSF54534">
    <property type="entry name" value="FKBP-like"/>
    <property type="match status" value="1"/>
</dbReference>
<dbReference type="PROSITE" id="PS50059">
    <property type="entry name" value="FKBP_PPIASE"/>
    <property type="match status" value="1"/>
</dbReference>
<dbReference type="RefSeq" id="WP_184993750.1">
    <property type="nucleotide sequence ID" value="NZ_BOMK01000009.1"/>
</dbReference>
<comment type="similarity">
    <text evidence="5">Belongs to the FKBP-type PPIase family.</text>
</comment>
<dbReference type="GO" id="GO:0003755">
    <property type="term" value="F:peptidyl-prolyl cis-trans isomerase activity"/>
    <property type="evidence" value="ECO:0007669"/>
    <property type="project" value="UniProtKB-UniRule"/>
</dbReference>
<comment type="catalytic activity">
    <reaction evidence="1 4 5">
        <text>[protein]-peptidylproline (omega=180) = [protein]-peptidylproline (omega=0)</text>
        <dbReference type="Rhea" id="RHEA:16237"/>
        <dbReference type="Rhea" id="RHEA-COMP:10747"/>
        <dbReference type="Rhea" id="RHEA-COMP:10748"/>
        <dbReference type="ChEBI" id="CHEBI:83833"/>
        <dbReference type="ChEBI" id="CHEBI:83834"/>
        <dbReference type="EC" id="5.2.1.8"/>
    </reaction>
</comment>
<name>A0A7W7MPW0_9ACTN</name>
<dbReference type="Gene3D" id="3.10.50.40">
    <property type="match status" value="1"/>
</dbReference>
<evidence type="ECO:0000256" key="3">
    <source>
        <dbReference type="ARBA" id="ARBA00023235"/>
    </source>
</evidence>
<dbReference type="InterPro" id="IPR044609">
    <property type="entry name" value="FKBP2/11"/>
</dbReference>
<keyword evidence="3 4" id="KW-0413">Isomerase</keyword>
<keyword evidence="7" id="KW-0812">Transmembrane</keyword>
<evidence type="ECO:0000256" key="4">
    <source>
        <dbReference type="PROSITE-ProRule" id="PRU00277"/>
    </source>
</evidence>
<feature type="transmembrane region" description="Helical" evidence="7">
    <location>
        <begin position="15"/>
        <end position="36"/>
    </location>
</feature>
<sequence>MSVQDKTGISRRGQAIIGALAGVAVIVILVVVYIVIQAADDDKPAAAPTPAATQPAAQAPAEAPPSQAAPAALDPALQKPPVVEAGKGDVKELKVTTLIEGKGPKLVAGQTVTVNYTGVTYVDGKEFDSSWQNGQPVQFPVGVGQLIKGWDQGLVGVPVGSRVQLDIPADLAYGEKAEGGRPSGDLRFVIDILAAQ</sequence>
<evidence type="ECO:0000256" key="1">
    <source>
        <dbReference type="ARBA" id="ARBA00000971"/>
    </source>
</evidence>
<feature type="compositionally biased region" description="Low complexity" evidence="6">
    <location>
        <begin position="45"/>
        <end position="72"/>
    </location>
</feature>